<dbReference type="EMBL" id="JAXCEI010000002">
    <property type="protein sequence ID" value="MFA1538389.1"/>
    <property type="molecule type" value="Genomic_DNA"/>
</dbReference>
<keyword evidence="1" id="KW-0805">Transcription regulation</keyword>
<organism evidence="5 6">
    <name type="scientific">Actinomadura monticuli</name>
    <dbReference type="NCBI Taxonomy" id="3097367"/>
    <lineage>
        <taxon>Bacteria</taxon>
        <taxon>Bacillati</taxon>
        <taxon>Actinomycetota</taxon>
        <taxon>Actinomycetes</taxon>
        <taxon>Streptosporangiales</taxon>
        <taxon>Thermomonosporaceae</taxon>
        <taxon>Actinomadura</taxon>
    </lineage>
</organism>
<dbReference type="InterPro" id="IPR036390">
    <property type="entry name" value="WH_DNA-bd_sf"/>
</dbReference>
<dbReference type="Pfam" id="PF01047">
    <property type="entry name" value="MarR"/>
    <property type="match status" value="1"/>
</dbReference>
<evidence type="ECO:0000259" key="4">
    <source>
        <dbReference type="PROSITE" id="PS50995"/>
    </source>
</evidence>
<accession>A0ABV4Q8U4</accession>
<evidence type="ECO:0000256" key="3">
    <source>
        <dbReference type="ARBA" id="ARBA00023163"/>
    </source>
</evidence>
<keyword evidence="6" id="KW-1185">Reference proteome</keyword>
<reference evidence="5 6" key="1">
    <citation type="submission" date="2023-11" db="EMBL/GenBank/DDBJ databases">
        <title>Actinomadura monticuli sp. nov., isolated from volcanic ash.</title>
        <authorList>
            <person name="Lee S.D."/>
            <person name="Yang H."/>
            <person name="Kim I.S."/>
        </authorList>
    </citation>
    <scope>NUCLEOTIDE SEQUENCE [LARGE SCALE GENOMIC DNA]</scope>
    <source>
        <strain evidence="5 6">DLS-62</strain>
    </source>
</reference>
<dbReference type="Proteomes" id="UP001569963">
    <property type="component" value="Unassembled WGS sequence"/>
</dbReference>
<evidence type="ECO:0000256" key="2">
    <source>
        <dbReference type="ARBA" id="ARBA00023125"/>
    </source>
</evidence>
<dbReference type="Gene3D" id="1.10.10.10">
    <property type="entry name" value="Winged helix-like DNA-binding domain superfamily/Winged helix DNA-binding domain"/>
    <property type="match status" value="1"/>
</dbReference>
<dbReference type="RefSeq" id="WP_371947748.1">
    <property type="nucleotide sequence ID" value="NZ_JAXCEI010000002.1"/>
</dbReference>
<feature type="domain" description="HTH marR-type" evidence="4">
    <location>
        <begin position="9"/>
        <end position="148"/>
    </location>
</feature>
<evidence type="ECO:0000256" key="1">
    <source>
        <dbReference type="ARBA" id="ARBA00023015"/>
    </source>
</evidence>
<comment type="caution">
    <text evidence="5">The sequence shown here is derived from an EMBL/GenBank/DDBJ whole genome shotgun (WGS) entry which is preliminary data.</text>
</comment>
<proteinExistence type="predicted"/>
<dbReference type="InterPro" id="IPR000835">
    <property type="entry name" value="HTH_MarR-typ"/>
</dbReference>
<dbReference type="PROSITE" id="PS50995">
    <property type="entry name" value="HTH_MARR_2"/>
    <property type="match status" value="1"/>
</dbReference>
<gene>
    <name evidence="5" type="ORF">SM611_05550</name>
</gene>
<protein>
    <submittedName>
        <fullName evidence="5">MarR family transcriptional regulator</fullName>
    </submittedName>
</protein>
<evidence type="ECO:0000313" key="5">
    <source>
        <dbReference type="EMBL" id="MFA1538389.1"/>
    </source>
</evidence>
<dbReference type="SUPFAM" id="SSF46785">
    <property type="entry name" value="Winged helix' DNA-binding domain"/>
    <property type="match status" value="1"/>
</dbReference>
<dbReference type="InterPro" id="IPR036388">
    <property type="entry name" value="WH-like_DNA-bd_sf"/>
</dbReference>
<evidence type="ECO:0000313" key="6">
    <source>
        <dbReference type="Proteomes" id="UP001569963"/>
    </source>
</evidence>
<dbReference type="PANTHER" id="PTHR33164">
    <property type="entry name" value="TRANSCRIPTIONAL REGULATOR, MARR FAMILY"/>
    <property type="match status" value="1"/>
</dbReference>
<name>A0ABV4Q8U4_9ACTN</name>
<dbReference type="PANTHER" id="PTHR33164:SF64">
    <property type="entry name" value="TRANSCRIPTIONAL REGULATOR SLYA"/>
    <property type="match status" value="1"/>
</dbReference>
<keyword evidence="3" id="KW-0804">Transcription</keyword>
<dbReference type="InterPro" id="IPR039422">
    <property type="entry name" value="MarR/SlyA-like"/>
</dbReference>
<dbReference type="SMART" id="SM00347">
    <property type="entry name" value="HTH_MARR"/>
    <property type="match status" value="1"/>
</dbReference>
<keyword evidence="2" id="KW-0238">DNA-binding</keyword>
<sequence length="167" mass="17926">MANQADAPPPPTGYLLWHVSLRWRVAMDRALAPLGLTHAQYAVVASLHGMLMSGVRPSQRQLADYSGLEPMYISRLVRTLERAGLVERTDNPDDPRAVQLSLTARGSEVVAKAVPEVRELEGRYLEPLGGAGSARNVELRRALQTLLDHADALGGTPAPAAFGRAAG</sequence>